<dbReference type="EMBL" id="CABVHB010000039">
    <property type="protein sequence ID" value="VVN17799.1"/>
    <property type="molecule type" value="Genomic_DNA"/>
</dbReference>
<protein>
    <submittedName>
        <fullName evidence="1">Uncharacterized protein</fullName>
    </submittedName>
</protein>
<name>A0A5E6VVH7_PSEFL</name>
<sequence>MKSRGKKTMSLAPGNLLALVLGVFFCTAVYGQGVADTDSPPAILPLASETAPKLIAYPPLAEPLARGVVIIQYRTEHARIMPVFGKAAVEVSPRLGHLHVTVDDWKGTWAHTSEDPIILVGLTPGTHKVLLEVADPTHKILTSTTVSFIVPQKKPADAPHIDSDHAVKP</sequence>
<organism evidence="1 2">
    <name type="scientific">Pseudomonas fluorescens</name>
    <dbReference type="NCBI Taxonomy" id="294"/>
    <lineage>
        <taxon>Bacteria</taxon>
        <taxon>Pseudomonadati</taxon>
        <taxon>Pseudomonadota</taxon>
        <taxon>Gammaproteobacteria</taxon>
        <taxon>Pseudomonadales</taxon>
        <taxon>Pseudomonadaceae</taxon>
        <taxon>Pseudomonas</taxon>
    </lineage>
</organism>
<dbReference type="Proteomes" id="UP000344274">
    <property type="component" value="Unassembled WGS sequence"/>
</dbReference>
<dbReference type="AlphaFoldDB" id="A0A5E6VVH7"/>
<gene>
    <name evidence="1" type="ORF">PS673_04140</name>
</gene>
<evidence type="ECO:0000313" key="2">
    <source>
        <dbReference type="Proteomes" id="UP000344274"/>
    </source>
</evidence>
<dbReference type="Pfam" id="PF19625">
    <property type="entry name" value="DUF6130"/>
    <property type="match status" value="1"/>
</dbReference>
<dbReference type="InterPro" id="IPR046133">
    <property type="entry name" value="DUF6130"/>
</dbReference>
<evidence type="ECO:0000313" key="1">
    <source>
        <dbReference type="EMBL" id="VVN17799.1"/>
    </source>
</evidence>
<accession>A0A5E6VVH7</accession>
<proteinExistence type="predicted"/>
<reference evidence="1 2" key="1">
    <citation type="submission" date="2019-09" db="EMBL/GenBank/DDBJ databases">
        <authorList>
            <person name="Chandra G."/>
            <person name="Truman W A."/>
        </authorList>
    </citation>
    <scope>NUCLEOTIDE SEQUENCE [LARGE SCALE GENOMIC DNA]</scope>
    <source>
        <strain evidence="1">PS673</strain>
    </source>
</reference>